<evidence type="ECO:0008006" key="2">
    <source>
        <dbReference type="Google" id="ProtNLM"/>
    </source>
</evidence>
<feature type="non-terminal residue" evidence="1">
    <location>
        <position position="74"/>
    </location>
</feature>
<dbReference type="EMBL" id="BARU01023276">
    <property type="protein sequence ID" value="GAH51250.1"/>
    <property type="molecule type" value="Genomic_DNA"/>
</dbReference>
<comment type="caution">
    <text evidence="1">The sequence shown here is derived from an EMBL/GenBank/DDBJ whole genome shotgun (WGS) entry which is preliminary data.</text>
</comment>
<gene>
    <name evidence="1" type="ORF">S03H2_37793</name>
</gene>
<accession>X1H2B6</accession>
<organism evidence="1">
    <name type="scientific">marine sediment metagenome</name>
    <dbReference type="NCBI Taxonomy" id="412755"/>
    <lineage>
        <taxon>unclassified sequences</taxon>
        <taxon>metagenomes</taxon>
        <taxon>ecological metagenomes</taxon>
    </lineage>
</organism>
<dbReference type="Gene3D" id="3.20.20.150">
    <property type="entry name" value="Divalent-metal-dependent TIM barrel enzymes"/>
    <property type="match status" value="1"/>
</dbReference>
<reference evidence="1" key="1">
    <citation type="journal article" date="2014" name="Front. Microbiol.">
        <title>High frequency of phylogenetically diverse reductive dehalogenase-homologous genes in deep subseafloor sedimentary metagenomes.</title>
        <authorList>
            <person name="Kawai M."/>
            <person name="Futagami T."/>
            <person name="Toyoda A."/>
            <person name="Takaki Y."/>
            <person name="Nishi S."/>
            <person name="Hori S."/>
            <person name="Arai W."/>
            <person name="Tsubouchi T."/>
            <person name="Morono Y."/>
            <person name="Uchiyama I."/>
            <person name="Ito T."/>
            <person name="Fujiyama A."/>
            <person name="Inagaki F."/>
            <person name="Takami H."/>
        </authorList>
    </citation>
    <scope>NUCLEOTIDE SEQUENCE</scope>
    <source>
        <strain evidence="1">Expedition CK06-06</strain>
    </source>
</reference>
<evidence type="ECO:0000313" key="1">
    <source>
        <dbReference type="EMBL" id="GAH51250.1"/>
    </source>
</evidence>
<dbReference type="SUPFAM" id="SSF51658">
    <property type="entry name" value="Xylose isomerase-like"/>
    <property type="match status" value="1"/>
</dbReference>
<proteinExistence type="predicted"/>
<protein>
    <recommendedName>
        <fullName evidence="2">Xylose isomerase-like TIM barrel domain-containing protein</fullName>
    </recommendedName>
</protein>
<name>X1H2B6_9ZZZZ</name>
<dbReference type="AlphaFoldDB" id="X1H2B6"/>
<sequence>MNKLKIGVTLVSFQLPVEESLKKAAEIGLKGVQLWNVGGELDPQNISKDERGEFVKKVSSLGLTITALCGDIGG</sequence>
<dbReference type="InterPro" id="IPR036237">
    <property type="entry name" value="Xyl_isomerase-like_sf"/>
</dbReference>